<evidence type="ECO:0000256" key="1">
    <source>
        <dbReference type="ARBA" id="ARBA00022491"/>
    </source>
</evidence>
<name>A0A1I3ZAB1_HALDA</name>
<keyword evidence="4" id="KW-0804">Transcription</keyword>
<evidence type="ECO:0000256" key="4">
    <source>
        <dbReference type="ARBA" id="ARBA00023163"/>
    </source>
</evidence>
<dbReference type="Proteomes" id="UP000183557">
    <property type="component" value="Unassembled WGS sequence"/>
</dbReference>
<keyword evidence="2" id="KW-0805">Transcription regulation</keyword>
<dbReference type="InterPro" id="IPR011663">
    <property type="entry name" value="UTRA"/>
</dbReference>
<dbReference type="RefSeq" id="WP_075037942.1">
    <property type="nucleotide sequence ID" value="NZ_FOSB01000013.1"/>
</dbReference>
<dbReference type="InterPro" id="IPR028978">
    <property type="entry name" value="Chorismate_lyase_/UTRA_dom_sf"/>
</dbReference>
<dbReference type="PANTHER" id="PTHR44846:SF12">
    <property type="entry name" value="HTH-TYPE TRANSCRIPTIONAL REGULATOR TRER"/>
    <property type="match status" value="1"/>
</dbReference>
<dbReference type="SUPFAM" id="SSF64288">
    <property type="entry name" value="Chorismate lyase-like"/>
    <property type="match status" value="1"/>
</dbReference>
<proteinExistence type="predicted"/>
<keyword evidence="8" id="KW-1185">Reference proteome</keyword>
<dbReference type="FunFam" id="3.40.1410.10:FF:000008">
    <property type="entry name" value="Transcriptional regulator, GntR family"/>
    <property type="match status" value="1"/>
</dbReference>
<organism evidence="7 8">
    <name type="scientific">Halobacillus dabanensis</name>
    <dbReference type="NCBI Taxonomy" id="240302"/>
    <lineage>
        <taxon>Bacteria</taxon>
        <taxon>Bacillati</taxon>
        <taxon>Bacillota</taxon>
        <taxon>Bacilli</taxon>
        <taxon>Bacillales</taxon>
        <taxon>Bacillaceae</taxon>
        <taxon>Halobacillus</taxon>
    </lineage>
</organism>
<dbReference type="STRING" id="240302.BN982_00951"/>
<keyword evidence="1" id="KW-0678">Repressor</keyword>
<gene>
    <name evidence="7" type="ORF">SAMN04487936_11361</name>
</gene>
<dbReference type="InterPro" id="IPR000524">
    <property type="entry name" value="Tscrpt_reg_HTH_GntR"/>
</dbReference>
<dbReference type="SMART" id="SM00345">
    <property type="entry name" value="HTH_GNTR"/>
    <property type="match status" value="1"/>
</dbReference>
<dbReference type="EMBL" id="FOSB01000013">
    <property type="protein sequence ID" value="SFK40942.1"/>
    <property type="molecule type" value="Genomic_DNA"/>
</dbReference>
<dbReference type="InterPro" id="IPR050679">
    <property type="entry name" value="Bact_HTH_transcr_reg"/>
</dbReference>
<dbReference type="Gene3D" id="1.10.10.10">
    <property type="entry name" value="Winged helix-like DNA-binding domain superfamily/Winged helix DNA-binding domain"/>
    <property type="match status" value="1"/>
</dbReference>
<dbReference type="PANTHER" id="PTHR44846">
    <property type="entry name" value="MANNOSYL-D-GLYCERATE TRANSPORT/METABOLISM SYSTEM REPRESSOR MNGR-RELATED"/>
    <property type="match status" value="1"/>
</dbReference>
<dbReference type="Gene3D" id="3.40.1410.10">
    <property type="entry name" value="Chorismate lyase-like"/>
    <property type="match status" value="1"/>
</dbReference>
<dbReference type="GO" id="GO:0003700">
    <property type="term" value="F:DNA-binding transcription factor activity"/>
    <property type="evidence" value="ECO:0007669"/>
    <property type="project" value="UniProtKB-UniRule"/>
</dbReference>
<evidence type="ECO:0000313" key="8">
    <source>
        <dbReference type="Proteomes" id="UP000183557"/>
    </source>
</evidence>
<feature type="domain" description="HTH gntR-type" evidence="6">
    <location>
        <begin position="2"/>
        <end position="70"/>
    </location>
</feature>
<accession>A0A1I3ZAB1</accession>
<evidence type="ECO:0000256" key="2">
    <source>
        <dbReference type="ARBA" id="ARBA00023015"/>
    </source>
</evidence>
<dbReference type="GO" id="GO:0003677">
    <property type="term" value="F:DNA binding"/>
    <property type="evidence" value="ECO:0007669"/>
    <property type="project" value="UniProtKB-UniRule"/>
</dbReference>
<dbReference type="Pfam" id="PF07702">
    <property type="entry name" value="UTRA"/>
    <property type="match status" value="1"/>
</dbReference>
<evidence type="ECO:0000256" key="3">
    <source>
        <dbReference type="ARBA" id="ARBA00023125"/>
    </source>
</evidence>
<evidence type="ECO:0000259" key="6">
    <source>
        <dbReference type="PROSITE" id="PS50949"/>
    </source>
</evidence>
<evidence type="ECO:0000256" key="5">
    <source>
        <dbReference type="NCBIfam" id="TIGR02404"/>
    </source>
</evidence>
<dbReference type="SUPFAM" id="SSF46785">
    <property type="entry name" value="Winged helix' DNA-binding domain"/>
    <property type="match status" value="1"/>
</dbReference>
<dbReference type="AlphaFoldDB" id="A0A1I3ZAB1"/>
<sequence>MKNKYVEIYNKIVKDIQKGEYSSGDTLLSEHELSRHFQTSRETIRKALNLLSQNGYIQKVRGKGSVVLDRDKFEFPVSGLTSFKELSERLGKSFRTHVHELTLNKGSSQVCTQLNCDPASHVWKVVRSREIGGERIILDKDYILQDTVPDLTKEIAKNSLYEYIENELGLEISFAKKEIVVETVTEEDQEFLDLKGHQQVVVIRSYVYLADTTAFQFTESRHRPDKFQFVDFARRTKV</sequence>
<evidence type="ECO:0000313" key="7">
    <source>
        <dbReference type="EMBL" id="SFK40942.1"/>
    </source>
</evidence>
<dbReference type="PROSITE" id="PS50949">
    <property type="entry name" value="HTH_GNTR"/>
    <property type="match status" value="1"/>
</dbReference>
<keyword evidence="3" id="KW-0238">DNA-binding</keyword>
<reference evidence="8" key="1">
    <citation type="submission" date="2016-10" db="EMBL/GenBank/DDBJ databases">
        <authorList>
            <person name="Varghese N."/>
            <person name="Submissions S."/>
        </authorList>
    </citation>
    <scope>NUCLEOTIDE SEQUENCE [LARGE SCALE GENOMIC DNA]</scope>
    <source>
        <strain evidence="8">CGMCC 1.3704</strain>
    </source>
</reference>
<dbReference type="CDD" id="cd07377">
    <property type="entry name" value="WHTH_GntR"/>
    <property type="match status" value="1"/>
</dbReference>
<dbReference type="OrthoDB" id="9816541at2"/>
<dbReference type="InterPro" id="IPR036390">
    <property type="entry name" value="WH_DNA-bd_sf"/>
</dbReference>
<dbReference type="NCBIfam" id="TIGR02404">
    <property type="entry name" value="trehalos_R_Bsub"/>
    <property type="match status" value="1"/>
</dbReference>
<dbReference type="GO" id="GO:0045892">
    <property type="term" value="P:negative regulation of DNA-templated transcription"/>
    <property type="evidence" value="ECO:0007669"/>
    <property type="project" value="TreeGrafter"/>
</dbReference>
<dbReference type="InterPro" id="IPR036388">
    <property type="entry name" value="WH-like_DNA-bd_sf"/>
</dbReference>
<dbReference type="Pfam" id="PF00392">
    <property type="entry name" value="GntR"/>
    <property type="match status" value="1"/>
</dbReference>
<dbReference type="PRINTS" id="PR00035">
    <property type="entry name" value="HTHGNTR"/>
</dbReference>
<dbReference type="InterPro" id="IPR012770">
    <property type="entry name" value="TreR"/>
</dbReference>
<protein>
    <recommendedName>
        <fullName evidence="5">Trehalose operon repressor</fullName>
    </recommendedName>
</protein>
<dbReference type="SMART" id="SM00866">
    <property type="entry name" value="UTRA"/>
    <property type="match status" value="1"/>
</dbReference>